<evidence type="ECO:0000313" key="2">
    <source>
        <dbReference type="Proteomes" id="UP000276133"/>
    </source>
</evidence>
<dbReference type="Proteomes" id="UP000276133">
    <property type="component" value="Unassembled WGS sequence"/>
</dbReference>
<dbReference type="EMBL" id="REGN01002090">
    <property type="protein sequence ID" value="RNA30376.1"/>
    <property type="molecule type" value="Genomic_DNA"/>
</dbReference>
<dbReference type="AlphaFoldDB" id="A0A3M7S3I1"/>
<comment type="caution">
    <text evidence="1">The sequence shown here is derived from an EMBL/GenBank/DDBJ whole genome shotgun (WGS) entry which is preliminary data.</text>
</comment>
<evidence type="ECO:0000313" key="1">
    <source>
        <dbReference type="EMBL" id="RNA30376.1"/>
    </source>
</evidence>
<reference evidence="1 2" key="1">
    <citation type="journal article" date="2018" name="Sci. Rep.">
        <title>Genomic signatures of local adaptation to the degree of environmental predictability in rotifers.</title>
        <authorList>
            <person name="Franch-Gras L."/>
            <person name="Hahn C."/>
            <person name="Garcia-Roger E.M."/>
            <person name="Carmona M.J."/>
            <person name="Serra M."/>
            <person name="Gomez A."/>
        </authorList>
    </citation>
    <scope>NUCLEOTIDE SEQUENCE [LARGE SCALE GENOMIC DNA]</scope>
    <source>
        <strain evidence="1">HYR1</strain>
    </source>
</reference>
<accession>A0A3M7S3I1</accession>
<protein>
    <submittedName>
        <fullName evidence="1">Uncharacterized protein</fullName>
    </submittedName>
</protein>
<organism evidence="1 2">
    <name type="scientific">Brachionus plicatilis</name>
    <name type="common">Marine rotifer</name>
    <name type="synonym">Brachionus muelleri</name>
    <dbReference type="NCBI Taxonomy" id="10195"/>
    <lineage>
        <taxon>Eukaryota</taxon>
        <taxon>Metazoa</taxon>
        <taxon>Spiralia</taxon>
        <taxon>Gnathifera</taxon>
        <taxon>Rotifera</taxon>
        <taxon>Eurotatoria</taxon>
        <taxon>Monogononta</taxon>
        <taxon>Pseudotrocha</taxon>
        <taxon>Ploima</taxon>
        <taxon>Brachionidae</taxon>
        <taxon>Brachionus</taxon>
    </lineage>
</organism>
<sequence length="116" mass="13250">MKGLITESWLRLYNIVTRQHARQCWSTFCPQYHPSGTQTYGHVSYGGMPVSFLGVIHRSQFRVVSLSCARSRCSRSTTKDIPWFHPSLDNWIFQARALFVATLNDLTAETKPANKS</sequence>
<name>A0A3M7S3I1_BRAPC</name>
<keyword evidence="2" id="KW-1185">Reference proteome</keyword>
<gene>
    <name evidence="1" type="ORF">BpHYR1_031954</name>
</gene>
<proteinExistence type="predicted"/>